<dbReference type="InterPro" id="IPR000971">
    <property type="entry name" value="Globin"/>
</dbReference>
<dbReference type="Proteomes" id="UP000198994">
    <property type="component" value="Unassembled WGS sequence"/>
</dbReference>
<reference evidence="8" key="1">
    <citation type="submission" date="2016-10" db="EMBL/GenBank/DDBJ databases">
        <authorList>
            <person name="Varghese N."/>
            <person name="Submissions S."/>
        </authorList>
    </citation>
    <scope>NUCLEOTIDE SEQUENCE [LARGE SCALE GENOMIC DNA]</scope>
    <source>
        <strain evidence="8">DSM 10146</strain>
    </source>
</reference>
<dbReference type="GO" id="GO:0071500">
    <property type="term" value="P:cellular response to nitrosative stress"/>
    <property type="evidence" value="ECO:0007669"/>
    <property type="project" value="TreeGrafter"/>
</dbReference>
<dbReference type="PANTHER" id="PTHR43396">
    <property type="entry name" value="FLAVOHEMOPROTEIN"/>
    <property type="match status" value="1"/>
</dbReference>
<dbReference type="PROSITE" id="PS01033">
    <property type="entry name" value="GLOBIN"/>
    <property type="match status" value="1"/>
</dbReference>
<dbReference type="GO" id="GO:0020037">
    <property type="term" value="F:heme binding"/>
    <property type="evidence" value="ECO:0007669"/>
    <property type="project" value="InterPro"/>
</dbReference>
<evidence type="ECO:0000256" key="2">
    <source>
        <dbReference type="ARBA" id="ARBA00022621"/>
    </source>
</evidence>
<keyword evidence="2 5" id="KW-0561">Oxygen transport</keyword>
<keyword evidence="1 5" id="KW-0349">Heme</keyword>
<keyword evidence="3" id="KW-0479">Metal-binding</keyword>
<accession>A0A1G7EZQ0</accession>
<dbReference type="GO" id="GO:0019825">
    <property type="term" value="F:oxygen binding"/>
    <property type="evidence" value="ECO:0007669"/>
    <property type="project" value="InterPro"/>
</dbReference>
<dbReference type="RefSeq" id="WP_089958809.1">
    <property type="nucleotide sequence ID" value="NZ_FNAV01000006.1"/>
</dbReference>
<gene>
    <name evidence="7" type="ORF">SAMN04488105_106173</name>
</gene>
<dbReference type="GO" id="GO:0005344">
    <property type="term" value="F:oxygen carrier activity"/>
    <property type="evidence" value="ECO:0007669"/>
    <property type="project" value="UniProtKB-KW"/>
</dbReference>
<name>A0A1G7EZQ0_9RHOB</name>
<evidence type="ECO:0000256" key="1">
    <source>
        <dbReference type="ARBA" id="ARBA00022617"/>
    </source>
</evidence>
<comment type="similarity">
    <text evidence="5">Belongs to the globin family.</text>
</comment>
<evidence type="ECO:0000259" key="6">
    <source>
        <dbReference type="PROSITE" id="PS01033"/>
    </source>
</evidence>
<sequence length="144" mass="15919">MFDDKLKDQVLSSALRLRTASSALTRDFYERLFAASPGIRIMFPEDMGVQADKLFDMVLVLVQSLDHLQMLVTEIEALGARHVDYGVTDDQYPLVAEILLATLADHIADWSEADHDAWAQLIDYVSDLMITGARAATPKAPPAA</sequence>
<dbReference type="InterPro" id="IPR009050">
    <property type="entry name" value="Globin-like_sf"/>
</dbReference>
<proteinExistence type="inferred from homology"/>
<keyword evidence="4" id="KW-0408">Iron</keyword>
<dbReference type="STRING" id="282683.SAMN04488105_106173"/>
<organism evidence="7 8">
    <name type="scientific">Salipiger thiooxidans</name>
    <dbReference type="NCBI Taxonomy" id="282683"/>
    <lineage>
        <taxon>Bacteria</taxon>
        <taxon>Pseudomonadati</taxon>
        <taxon>Pseudomonadota</taxon>
        <taxon>Alphaproteobacteria</taxon>
        <taxon>Rhodobacterales</taxon>
        <taxon>Roseobacteraceae</taxon>
        <taxon>Salipiger</taxon>
    </lineage>
</organism>
<evidence type="ECO:0000313" key="7">
    <source>
        <dbReference type="EMBL" id="SDE69141.1"/>
    </source>
</evidence>
<dbReference type="GO" id="GO:0071949">
    <property type="term" value="F:FAD binding"/>
    <property type="evidence" value="ECO:0007669"/>
    <property type="project" value="TreeGrafter"/>
</dbReference>
<dbReference type="InterPro" id="IPR012292">
    <property type="entry name" value="Globin/Proto"/>
</dbReference>
<keyword evidence="5" id="KW-0813">Transport</keyword>
<dbReference type="Gene3D" id="1.10.490.10">
    <property type="entry name" value="Globins"/>
    <property type="match status" value="1"/>
</dbReference>
<dbReference type="Pfam" id="PF00042">
    <property type="entry name" value="Globin"/>
    <property type="match status" value="1"/>
</dbReference>
<dbReference type="AlphaFoldDB" id="A0A1G7EZQ0"/>
<dbReference type="PANTHER" id="PTHR43396:SF3">
    <property type="entry name" value="FLAVOHEMOPROTEIN"/>
    <property type="match status" value="1"/>
</dbReference>
<evidence type="ECO:0000256" key="4">
    <source>
        <dbReference type="ARBA" id="ARBA00023004"/>
    </source>
</evidence>
<keyword evidence="8" id="KW-1185">Reference proteome</keyword>
<dbReference type="SUPFAM" id="SSF46458">
    <property type="entry name" value="Globin-like"/>
    <property type="match status" value="1"/>
</dbReference>
<evidence type="ECO:0000256" key="5">
    <source>
        <dbReference type="RuleBase" id="RU000356"/>
    </source>
</evidence>
<dbReference type="GO" id="GO:0046210">
    <property type="term" value="P:nitric oxide catabolic process"/>
    <property type="evidence" value="ECO:0007669"/>
    <property type="project" value="TreeGrafter"/>
</dbReference>
<dbReference type="GO" id="GO:0046872">
    <property type="term" value="F:metal ion binding"/>
    <property type="evidence" value="ECO:0007669"/>
    <property type="project" value="UniProtKB-KW"/>
</dbReference>
<protein>
    <submittedName>
        <fullName evidence="7">Hemoglobin-like flavoprotein</fullName>
    </submittedName>
</protein>
<evidence type="ECO:0000313" key="8">
    <source>
        <dbReference type="Proteomes" id="UP000198994"/>
    </source>
</evidence>
<evidence type="ECO:0000256" key="3">
    <source>
        <dbReference type="ARBA" id="ARBA00022723"/>
    </source>
</evidence>
<dbReference type="GO" id="GO:0008941">
    <property type="term" value="F:nitric oxide dioxygenase NAD(P)H activity"/>
    <property type="evidence" value="ECO:0007669"/>
    <property type="project" value="TreeGrafter"/>
</dbReference>
<feature type="domain" description="Globin" evidence="6">
    <location>
        <begin position="1"/>
        <end position="134"/>
    </location>
</feature>
<dbReference type="EMBL" id="FNAV01000006">
    <property type="protein sequence ID" value="SDE69141.1"/>
    <property type="molecule type" value="Genomic_DNA"/>
</dbReference>
<dbReference type="OrthoDB" id="3213438at2"/>